<protein>
    <submittedName>
        <fullName evidence="1">Uncharacterized protein</fullName>
    </submittedName>
</protein>
<evidence type="ECO:0000313" key="1">
    <source>
        <dbReference type="EMBL" id="KAK1858197.1"/>
    </source>
</evidence>
<reference evidence="1" key="1">
    <citation type="submission" date="2019-11" db="EMBL/GenBank/DDBJ databases">
        <title>Nori genome reveals adaptations in red seaweeds to the harsh intertidal environment.</title>
        <authorList>
            <person name="Wang D."/>
            <person name="Mao Y."/>
        </authorList>
    </citation>
    <scope>NUCLEOTIDE SEQUENCE</scope>
    <source>
        <tissue evidence="1">Gametophyte</tissue>
    </source>
</reference>
<sequence length="215" mass="23261">MPIVAAAVGGPVPPGGGGAVDGATTGSVVSTAHGGADSVARMVADVETFLAYLCKHIFSFLDGPTLASLRLVSWPWRSLAEDESLWKALTLRCWRSLATDAAAWPLASGGSVSVADPFRWRRVYPIVARGAQWRHLESFVVPDASLLYFEPEAEADVDGFTEFIDYLTKRSRAGLALDDNRRFIFVPPCDFARNRNYAGDSLLGVVQDAYPPMNP</sequence>
<keyword evidence="2" id="KW-1185">Reference proteome</keyword>
<comment type="caution">
    <text evidence="1">The sequence shown here is derived from an EMBL/GenBank/DDBJ whole genome shotgun (WGS) entry which is preliminary data.</text>
</comment>
<proteinExistence type="predicted"/>
<name>A0ACC3BJV9_PYRYE</name>
<evidence type="ECO:0000313" key="2">
    <source>
        <dbReference type="Proteomes" id="UP000798662"/>
    </source>
</evidence>
<dbReference type="EMBL" id="CM020618">
    <property type="protein sequence ID" value="KAK1858197.1"/>
    <property type="molecule type" value="Genomic_DNA"/>
</dbReference>
<accession>A0ACC3BJV9</accession>
<organism evidence="1 2">
    <name type="scientific">Pyropia yezoensis</name>
    <name type="common">Susabi-nori</name>
    <name type="synonym">Porphyra yezoensis</name>
    <dbReference type="NCBI Taxonomy" id="2788"/>
    <lineage>
        <taxon>Eukaryota</taxon>
        <taxon>Rhodophyta</taxon>
        <taxon>Bangiophyceae</taxon>
        <taxon>Bangiales</taxon>
        <taxon>Bangiaceae</taxon>
        <taxon>Pyropia</taxon>
    </lineage>
</organism>
<dbReference type="Proteomes" id="UP000798662">
    <property type="component" value="Chromosome 1"/>
</dbReference>
<gene>
    <name evidence="1" type="ORF">I4F81_000808</name>
</gene>